<reference evidence="1 2" key="1">
    <citation type="submission" date="2015-06" db="EMBL/GenBank/DDBJ databases">
        <authorList>
            <person name="Ju K.-S."/>
            <person name="Doroghazi J.R."/>
            <person name="Metcalf W.W."/>
        </authorList>
    </citation>
    <scope>NUCLEOTIDE SEQUENCE [LARGE SCALE GENOMIC DNA]</scope>
    <source>
        <strain evidence="1 2">NRRL 3414</strain>
    </source>
</reference>
<evidence type="ECO:0000313" key="1">
    <source>
        <dbReference type="EMBL" id="KMS69692.1"/>
    </source>
</evidence>
<dbReference type="EMBL" id="LFNT01000056">
    <property type="protein sequence ID" value="KMS69692.1"/>
    <property type="molecule type" value="Genomic_DNA"/>
</dbReference>
<comment type="caution">
    <text evidence="1">The sequence shown here is derived from an EMBL/GenBank/DDBJ whole genome shotgun (WGS) entry which is preliminary data.</text>
</comment>
<name>A0A0J7Z231_STRVR</name>
<organism evidence="1 2">
    <name type="scientific">Streptomyces viridochromogenes</name>
    <dbReference type="NCBI Taxonomy" id="1938"/>
    <lineage>
        <taxon>Bacteria</taxon>
        <taxon>Bacillati</taxon>
        <taxon>Actinomycetota</taxon>
        <taxon>Actinomycetes</taxon>
        <taxon>Kitasatosporales</taxon>
        <taxon>Streptomycetaceae</taxon>
        <taxon>Streptomyces</taxon>
    </lineage>
</organism>
<proteinExistence type="predicted"/>
<sequence>MPSGFRHAIVHRHDVRPFMAGEFHGLCSLRGLTRGGHAGRVVDKEADAATHHHLVVVRAD</sequence>
<accession>A0A0J7Z231</accession>
<dbReference type="AlphaFoldDB" id="A0A0J7Z231"/>
<evidence type="ECO:0000313" key="2">
    <source>
        <dbReference type="Proteomes" id="UP000037432"/>
    </source>
</evidence>
<dbReference type="Proteomes" id="UP000037432">
    <property type="component" value="Unassembled WGS sequence"/>
</dbReference>
<dbReference type="PATRIC" id="fig|1938.3.peg.7059"/>
<gene>
    <name evidence="1" type="ORF">ACM01_33875</name>
</gene>
<protein>
    <submittedName>
        <fullName evidence="1">Uncharacterized protein</fullName>
    </submittedName>
</protein>